<dbReference type="FunFam" id="3.40.50.300:FF:001312">
    <property type="entry name" value="Ras-related protein Rab-18"/>
    <property type="match status" value="1"/>
</dbReference>
<dbReference type="SMART" id="SM00177">
    <property type="entry name" value="ARF"/>
    <property type="match status" value="1"/>
</dbReference>
<name>A0A2V0PIG0_9CHLO</name>
<dbReference type="PANTHER" id="PTHR47977">
    <property type="entry name" value="RAS-RELATED PROTEIN RAB"/>
    <property type="match status" value="1"/>
</dbReference>
<protein>
    <submittedName>
        <fullName evidence="10">Uncharacterized protein</fullName>
    </submittedName>
</protein>
<keyword evidence="2" id="KW-0813">Transport</keyword>
<dbReference type="OrthoDB" id="9989112at2759"/>
<keyword evidence="3" id="KW-0488">Methylation</keyword>
<dbReference type="CDD" id="cd01863">
    <property type="entry name" value="Rab18"/>
    <property type="match status" value="1"/>
</dbReference>
<dbReference type="SMART" id="SM00175">
    <property type="entry name" value="RAB"/>
    <property type="match status" value="1"/>
</dbReference>
<evidence type="ECO:0000256" key="1">
    <source>
        <dbReference type="ARBA" id="ARBA00006270"/>
    </source>
</evidence>
<evidence type="ECO:0000313" key="11">
    <source>
        <dbReference type="Proteomes" id="UP000247498"/>
    </source>
</evidence>
<dbReference type="SMART" id="SM00176">
    <property type="entry name" value="RAN"/>
    <property type="match status" value="1"/>
</dbReference>
<reference evidence="10 11" key="1">
    <citation type="journal article" date="2018" name="Sci. Rep.">
        <title>Raphidocelis subcapitata (=Pseudokirchneriella subcapitata) provides an insight into genome evolution and environmental adaptations in the Sphaeropleales.</title>
        <authorList>
            <person name="Suzuki S."/>
            <person name="Yamaguchi H."/>
            <person name="Nakajima N."/>
            <person name="Kawachi M."/>
        </authorList>
    </citation>
    <scope>NUCLEOTIDE SEQUENCE [LARGE SCALE GENOMIC DNA]</scope>
    <source>
        <strain evidence="10 11">NIES-35</strain>
    </source>
</reference>
<dbReference type="FunCoup" id="A0A2V0PIG0">
    <property type="interactions" value="1926"/>
</dbReference>
<keyword evidence="6" id="KW-0342">GTP-binding</keyword>
<evidence type="ECO:0000256" key="4">
    <source>
        <dbReference type="ARBA" id="ARBA00022741"/>
    </source>
</evidence>
<accession>A0A2V0PIG0</accession>
<evidence type="ECO:0000256" key="3">
    <source>
        <dbReference type="ARBA" id="ARBA00022481"/>
    </source>
</evidence>
<comment type="similarity">
    <text evidence="1">Belongs to the small GTPase superfamily. Rab family.</text>
</comment>
<dbReference type="PRINTS" id="PR00449">
    <property type="entry name" value="RASTRNSFRMNG"/>
</dbReference>
<dbReference type="GO" id="GO:0015031">
    <property type="term" value="P:protein transport"/>
    <property type="evidence" value="ECO:0007669"/>
    <property type="project" value="UniProtKB-KW"/>
</dbReference>
<dbReference type="GO" id="GO:0005525">
    <property type="term" value="F:GTP binding"/>
    <property type="evidence" value="ECO:0007669"/>
    <property type="project" value="UniProtKB-KW"/>
</dbReference>
<dbReference type="PROSITE" id="PS51420">
    <property type="entry name" value="RHO"/>
    <property type="match status" value="1"/>
</dbReference>
<dbReference type="InterPro" id="IPR027417">
    <property type="entry name" value="P-loop_NTPase"/>
</dbReference>
<dbReference type="AlphaFoldDB" id="A0A2V0PIG0"/>
<keyword evidence="11" id="KW-1185">Reference proteome</keyword>
<evidence type="ECO:0000256" key="6">
    <source>
        <dbReference type="ARBA" id="ARBA00023134"/>
    </source>
</evidence>
<dbReference type="Pfam" id="PF00071">
    <property type="entry name" value="Ras"/>
    <property type="match status" value="1"/>
</dbReference>
<evidence type="ECO:0000256" key="5">
    <source>
        <dbReference type="ARBA" id="ARBA00022927"/>
    </source>
</evidence>
<evidence type="ECO:0000256" key="9">
    <source>
        <dbReference type="ARBA" id="ARBA00037868"/>
    </source>
</evidence>
<keyword evidence="5" id="KW-0653">Protein transport</keyword>
<sequence>MATADSYDYLFKVLLVGDSAVGKSCLLMRFTADRFDEVTTSTIGVDFRVKYLNLGGRRVKLTVWDTAGQERFRTLTSSYYRGAQGIIFVYDVTRRETFEDLERIWMKEVDIYSNIEDAVKMVVANKVDLASTRAVSTEEGHAFARDNGCLYVETSAKVNIAVGQAFEELVQKILETPALLDGFSHPGAIKLEAASGAASSCSC</sequence>
<dbReference type="Proteomes" id="UP000247498">
    <property type="component" value="Unassembled WGS sequence"/>
</dbReference>
<dbReference type="InterPro" id="IPR001806">
    <property type="entry name" value="Small_GTPase"/>
</dbReference>
<dbReference type="EMBL" id="BDRX01000087">
    <property type="protein sequence ID" value="GBF96855.1"/>
    <property type="molecule type" value="Genomic_DNA"/>
</dbReference>
<organism evidence="10 11">
    <name type="scientific">Raphidocelis subcapitata</name>
    <dbReference type="NCBI Taxonomy" id="307507"/>
    <lineage>
        <taxon>Eukaryota</taxon>
        <taxon>Viridiplantae</taxon>
        <taxon>Chlorophyta</taxon>
        <taxon>core chlorophytes</taxon>
        <taxon>Chlorophyceae</taxon>
        <taxon>CS clade</taxon>
        <taxon>Sphaeropleales</taxon>
        <taxon>Selenastraceae</taxon>
        <taxon>Raphidocelis</taxon>
    </lineage>
</organism>
<keyword evidence="7" id="KW-0449">Lipoprotein</keyword>
<dbReference type="InParanoid" id="A0A2V0PIG0"/>
<dbReference type="GO" id="GO:0003924">
    <property type="term" value="F:GTPase activity"/>
    <property type="evidence" value="ECO:0007669"/>
    <property type="project" value="InterPro"/>
</dbReference>
<dbReference type="PROSITE" id="PS51421">
    <property type="entry name" value="RAS"/>
    <property type="match status" value="1"/>
</dbReference>
<evidence type="ECO:0000313" key="10">
    <source>
        <dbReference type="EMBL" id="GBF96855.1"/>
    </source>
</evidence>
<dbReference type="GO" id="GO:0012505">
    <property type="term" value="C:endomembrane system"/>
    <property type="evidence" value="ECO:0007669"/>
    <property type="project" value="UniProtKB-SubCell"/>
</dbReference>
<comment type="caution">
    <text evidence="10">The sequence shown here is derived from an EMBL/GenBank/DDBJ whole genome shotgun (WGS) entry which is preliminary data.</text>
</comment>
<keyword evidence="8" id="KW-0636">Prenylation</keyword>
<comment type="subcellular location">
    <subcellularLocation>
        <location evidence="9">Endomembrane system</location>
        <topology evidence="9">Lipid-anchor</topology>
    </subcellularLocation>
</comment>
<proteinExistence type="inferred from homology"/>
<dbReference type="InterPro" id="IPR005225">
    <property type="entry name" value="Small_GTP-bd"/>
</dbReference>
<dbReference type="SMART" id="SM00174">
    <property type="entry name" value="RHO"/>
    <property type="match status" value="1"/>
</dbReference>
<evidence type="ECO:0000256" key="7">
    <source>
        <dbReference type="ARBA" id="ARBA00023288"/>
    </source>
</evidence>
<dbReference type="SUPFAM" id="SSF52540">
    <property type="entry name" value="P-loop containing nucleoside triphosphate hydrolases"/>
    <property type="match status" value="1"/>
</dbReference>
<evidence type="ECO:0000256" key="8">
    <source>
        <dbReference type="ARBA" id="ARBA00023289"/>
    </source>
</evidence>
<dbReference type="SMART" id="SM00173">
    <property type="entry name" value="RAS"/>
    <property type="match status" value="1"/>
</dbReference>
<dbReference type="STRING" id="307507.A0A2V0PIG0"/>
<gene>
    <name evidence="10" type="ORF">Rsub_09711</name>
</gene>
<dbReference type="InterPro" id="IPR050227">
    <property type="entry name" value="Rab"/>
</dbReference>
<dbReference type="NCBIfam" id="TIGR00231">
    <property type="entry name" value="small_GTP"/>
    <property type="match status" value="1"/>
</dbReference>
<dbReference type="Gene3D" id="3.40.50.300">
    <property type="entry name" value="P-loop containing nucleotide triphosphate hydrolases"/>
    <property type="match status" value="1"/>
</dbReference>
<dbReference type="PROSITE" id="PS51419">
    <property type="entry name" value="RAB"/>
    <property type="match status" value="1"/>
</dbReference>
<keyword evidence="4" id="KW-0547">Nucleotide-binding</keyword>
<evidence type="ECO:0000256" key="2">
    <source>
        <dbReference type="ARBA" id="ARBA00022448"/>
    </source>
</evidence>